<gene>
    <name evidence="2" type="ORF">GGX14DRAFT_395517</name>
</gene>
<feature type="region of interest" description="Disordered" evidence="1">
    <location>
        <begin position="235"/>
        <end position="257"/>
    </location>
</feature>
<accession>A0AAD6VCF1</accession>
<dbReference type="Proteomes" id="UP001219525">
    <property type="component" value="Unassembled WGS sequence"/>
</dbReference>
<evidence type="ECO:0000256" key="1">
    <source>
        <dbReference type="SAM" id="MobiDB-lite"/>
    </source>
</evidence>
<name>A0AAD6VCF1_9AGAR</name>
<organism evidence="2 3">
    <name type="scientific">Mycena pura</name>
    <dbReference type="NCBI Taxonomy" id="153505"/>
    <lineage>
        <taxon>Eukaryota</taxon>
        <taxon>Fungi</taxon>
        <taxon>Dikarya</taxon>
        <taxon>Basidiomycota</taxon>
        <taxon>Agaricomycotina</taxon>
        <taxon>Agaricomycetes</taxon>
        <taxon>Agaricomycetidae</taxon>
        <taxon>Agaricales</taxon>
        <taxon>Marasmiineae</taxon>
        <taxon>Mycenaceae</taxon>
        <taxon>Mycena</taxon>
    </lineage>
</organism>
<evidence type="ECO:0000313" key="3">
    <source>
        <dbReference type="Proteomes" id="UP001219525"/>
    </source>
</evidence>
<keyword evidence="3" id="KW-1185">Reference proteome</keyword>
<proteinExistence type="predicted"/>
<dbReference type="AlphaFoldDB" id="A0AAD6VCF1"/>
<evidence type="ECO:0000313" key="2">
    <source>
        <dbReference type="EMBL" id="KAJ7208893.1"/>
    </source>
</evidence>
<dbReference type="EMBL" id="JARJCW010000032">
    <property type="protein sequence ID" value="KAJ7208893.1"/>
    <property type="molecule type" value="Genomic_DNA"/>
</dbReference>
<reference evidence="2" key="1">
    <citation type="submission" date="2023-03" db="EMBL/GenBank/DDBJ databases">
        <title>Massive genome expansion in bonnet fungi (Mycena s.s.) driven by repeated elements and novel gene families across ecological guilds.</title>
        <authorList>
            <consortium name="Lawrence Berkeley National Laboratory"/>
            <person name="Harder C.B."/>
            <person name="Miyauchi S."/>
            <person name="Viragh M."/>
            <person name="Kuo A."/>
            <person name="Thoen E."/>
            <person name="Andreopoulos B."/>
            <person name="Lu D."/>
            <person name="Skrede I."/>
            <person name="Drula E."/>
            <person name="Henrissat B."/>
            <person name="Morin E."/>
            <person name="Kohler A."/>
            <person name="Barry K."/>
            <person name="LaButti K."/>
            <person name="Morin E."/>
            <person name="Salamov A."/>
            <person name="Lipzen A."/>
            <person name="Mereny Z."/>
            <person name="Hegedus B."/>
            <person name="Baldrian P."/>
            <person name="Stursova M."/>
            <person name="Weitz H."/>
            <person name="Taylor A."/>
            <person name="Grigoriev I.V."/>
            <person name="Nagy L.G."/>
            <person name="Martin F."/>
            <person name="Kauserud H."/>
        </authorList>
    </citation>
    <scope>NUCLEOTIDE SEQUENCE</scope>
    <source>
        <strain evidence="2">9144</strain>
    </source>
</reference>
<sequence length="297" mass="31757">MPGCDCRLQWCWDTSTPPERHHPALKQHVVGACVFRAVHHARVRYNLGASLTSEPREASRAQGLKLEAWGWLADSYKLVAQKEKKSGSQHFRNQLTYTASNAAPTAAYQPETHTVPLQPAARTCCHCPVPSGVVPNTRPSHALAIARPQTWLSAHAPGAGHDLMVQKSAGMHRVPSALPCCPPPAAAHCLLPAACCPLPPAPAACAHAAAPPLTCRPAICLPAAPLSTTRVQLPTPVAAASRPRQRSTSRSFPGSLEDRKSEGKLLLSLCKCAAKRAAKEVRIGSSKATRLRGYFDD</sequence>
<protein>
    <submittedName>
        <fullName evidence="2">Uncharacterized protein</fullName>
    </submittedName>
</protein>
<comment type="caution">
    <text evidence="2">The sequence shown here is derived from an EMBL/GenBank/DDBJ whole genome shotgun (WGS) entry which is preliminary data.</text>
</comment>